<evidence type="ECO:0000313" key="3">
    <source>
        <dbReference type="Proteomes" id="UP000516437"/>
    </source>
</evidence>
<name>A0A6A1V6M9_9ROSI</name>
<protein>
    <submittedName>
        <fullName evidence="1">Uncharacterized protein</fullName>
    </submittedName>
</protein>
<dbReference type="EMBL" id="RXIC02000025">
    <property type="protein sequence ID" value="KAB1206847.1"/>
    <property type="molecule type" value="Genomic_DNA"/>
</dbReference>
<comment type="caution">
    <text evidence="1">The sequence shown here is derived from an EMBL/GenBank/DDBJ whole genome shotgun (WGS) entry which is preliminary data.</text>
</comment>
<organism evidence="1 3">
    <name type="scientific">Morella rubra</name>
    <name type="common">Chinese bayberry</name>
    <dbReference type="NCBI Taxonomy" id="262757"/>
    <lineage>
        <taxon>Eukaryota</taxon>
        <taxon>Viridiplantae</taxon>
        <taxon>Streptophyta</taxon>
        <taxon>Embryophyta</taxon>
        <taxon>Tracheophyta</taxon>
        <taxon>Spermatophyta</taxon>
        <taxon>Magnoliopsida</taxon>
        <taxon>eudicotyledons</taxon>
        <taxon>Gunneridae</taxon>
        <taxon>Pentapetalae</taxon>
        <taxon>rosids</taxon>
        <taxon>fabids</taxon>
        <taxon>Fagales</taxon>
        <taxon>Myricaceae</taxon>
        <taxon>Morella</taxon>
    </lineage>
</organism>
<dbReference type="EMBL" id="RXIC02000025">
    <property type="protein sequence ID" value="KAB1206840.1"/>
    <property type="molecule type" value="Genomic_DNA"/>
</dbReference>
<dbReference type="PANTHER" id="PTHR47215:SF1">
    <property type="entry name" value="F9L1.8 PROTEIN"/>
    <property type="match status" value="1"/>
</dbReference>
<keyword evidence="3" id="KW-1185">Reference proteome</keyword>
<dbReference type="OrthoDB" id="1856718at2759"/>
<evidence type="ECO:0000313" key="2">
    <source>
        <dbReference type="EMBL" id="KAB1206847.1"/>
    </source>
</evidence>
<reference evidence="1" key="3">
    <citation type="submission" date="2019-09" db="EMBL/GenBank/DDBJ databases">
        <authorList>
            <person name="Gao Z."/>
        </authorList>
    </citation>
    <scope>NUCLEOTIDE SEQUENCE</scope>
    <source>
        <tissue evidence="1">Leaves</tissue>
    </source>
</reference>
<sequence>MSIPTKASPATKKAFTFKSLDLALSHKRAGQYLQLRVPDAAKPSFLAIVSLPFFSATRGAFEFLVRSMAGQGFDIDQIEPPKAYPTVLIFCSST</sequence>
<reference evidence="1" key="1">
    <citation type="submission" date="2018-07" db="EMBL/GenBank/DDBJ databases">
        <authorList>
            <person name="Gao Z.-S."/>
            <person name="Jia H.-M."/>
            <person name="Jia H.-J."/>
            <person name="Cai Q.-L."/>
            <person name="Wang Y."/>
            <person name="Zhao H.-B."/>
        </authorList>
    </citation>
    <scope>NUCLEOTIDE SEQUENCE</scope>
    <source>
        <tissue evidence="1">Leaves</tissue>
    </source>
</reference>
<dbReference type="AlphaFoldDB" id="A0A6A1V6M9"/>
<dbReference type="PANTHER" id="PTHR47215">
    <property type="match status" value="1"/>
</dbReference>
<proteinExistence type="predicted"/>
<accession>A0A6A1V6M9</accession>
<evidence type="ECO:0000313" key="1">
    <source>
        <dbReference type="EMBL" id="KAB1206840.1"/>
    </source>
</evidence>
<dbReference type="Proteomes" id="UP000516437">
    <property type="component" value="Chromosome 7"/>
</dbReference>
<gene>
    <name evidence="2" type="ORF">CJ030_MR7G008237</name>
    <name evidence="1" type="ORF">CJ030_MR7G008244</name>
</gene>
<reference evidence="1 3" key="2">
    <citation type="journal article" date="2019" name="Plant Biotechnol. J.">
        <title>The red bayberry genome and genetic basis of sex determination.</title>
        <authorList>
            <person name="Jia H.M."/>
            <person name="Jia H.J."/>
            <person name="Cai Q.L."/>
            <person name="Wang Y."/>
            <person name="Zhao H.B."/>
            <person name="Yang W.F."/>
            <person name="Wang G.Y."/>
            <person name="Li Y.H."/>
            <person name="Zhan D.L."/>
            <person name="Shen Y.T."/>
            <person name="Niu Q.F."/>
            <person name="Chang L."/>
            <person name="Qiu J."/>
            <person name="Zhao L."/>
            <person name="Xie H.B."/>
            <person name="Fu W.Y."/>
            <person name="Jin J."/>
            <person name="Li X.W."/>
            <person name="Jiao Y."/>
            <person name="Zhou C.C."/>
            <person name="Tu T."/>
            <person name="Chai C.Y."/>
            <person name="Gao J.L."/>
            <person name="Fan L.J."/>
            <person name="van de Weg E."/>
            <person name="Wang J.Y."/>
            <person name="Gao Z.S."/>
        </authorList>
    </citation>
    <scope>NUCLEOTIDE SEQUENCE [LARGE SCALE GENOMIC DNA]</scope>
    <source>
        <tissue evidence="1">Leaves</tissue>
    </source>
</reference>